<evidence type="ECO:0000259" key="1">
    <source>
        <dbReference type="Pfam" id="PF00078"/>
    </source>
</evidence>
<dbReference type="SUPFAM" id="SSF56672">
    <property type="entry name" value="DNA/RNA polymerases"/>
    <property type="match status" value="1"/>
</dbReference>
<feature type="domain" description="Reverse transcriptase" evidence="1">
    <location>
        <begin position="57"/>
        <end position="120"/>
    </location>
</feature>
<dbReference type="Pfam" id="PF00078">
    <property type="entry name" value="RVT_1"/>
    <property type="match status" value="1"/>
</dbReference>
<dbReference type="InterPro" id="IPR043502">
    <property type="entry name" value="DNA/RNA_pol_sf"/>
</dbReference>
<dbReference type="Gene3D" id="3.30.70.270">
    <property type="match status" value="1"/>
</dbReference>
<accession>A0AAF0QNP6</accession>
<keyword evidence="3" id="KW-1185">Reference proteome</keyword>
<dbReference type="InterPro" id="IPR053134">
    <property type="entry name" value="RNA-dir_DNA_polymerase"/>
</dbReference>
<dbReference type="EMBL" id="CP133615">
    <property type="protein sequence ID" value="WMV25805.1"/>
    <property type="molecule type" value="Genomic_DNA"/>
</dbReference>
<dbReference type="PANTHER" id="PTHR24559:SF444">
    <property type="entry name" value="REVERSE TRANSCRIPTASE DOMAIN-CONTAINING PROTEIN"/>
    <property type="match status" value="1"/>
</dbReference>
<dbReference type="PANTHER" id="PTHR24559">
    <property type="entry name" value="TRANSPOSON TY3-I GAG-POL POLYPROTEIN"/>
    <property type="match status" value="1"/>
</dbReference>
<gene>
    <name evidence="2" type="ORF">MTR67_019190</name>
</gene>
<organism evidence="2 3">
    <name type="scientific">Solanum verrucosum</name>
    <dbReference type="NCBI Taxonomy" id="315347"/>
    <lineage>
        <taxon>Eukaryota</taxon>
        <taxon>Viridiplantae</taxon>
        <taxon>Streptophyta</taxon>
        <taxon>Embryophyta</taxon>
        <taxon>Tracheophyta</taxon>
        <taxon>Spermatophyta</taxon>
        <taxon>Magnoliopsida</taxon>
        <taxon>eudicotyledons</taxon>
        <taxon>Gunneridae</taxon>
        <taxon>Pentapetalae</taxon>
        <taxon>asterids</taxon>
        <taxon>lamiids</taxon>
        <taxon>Solanales</taxon>
        <taxon>Solanaceae</taxon>
        <taxon>Solanoideae</taxon>
        <taxon>Solaneae</taxon>
        <taxon>Solanum</taxon>
    </lineage>
</organism>
<dbReference type="Proteomes" id="UP001234989">
    <property type="component" value="Chromosome 4"/>
</dbReference>
<dbReference type="InterPro" id="IPR043128">
    <property type="entry name" value="Rev_trsase/Diguanyl_cyclase"/>
</dbReference>
<sequence>MILPESLLREIDFVIDIFPHKCPISIPPYRMAPTKLKELKEQLKDLLEKGFIRPSVSPWGATCFSKIDLRSGYHQLRVRETDIPKKTFRTCYGHYEFLVMSFGLTNSPATFMGLMNKVLKP</sequence>
<reference evidence="2" key="1">
    <citation type="submission" date="2023-08" db="EMBL/GenBank/DDBJ databases">
        <title>A de novo genome assembly of Solanum verrucosum Schlechtendal, a Mexican diploid species geographically isolated from the other diploid A-genome species in potato relatives.</title>
        <authorList>
            <person name="Hosaka K."/>
        </authorList>
    </citation>
    <scope>NUCLEOTIDE SEQUENCE</scope>
    <source>
        <tissue evidence="2">Young leaves</tissue>
    </source>
</reference>
<dbReference type="AlphaFoldDB" id="A0AAF0QNP6"/>
<dbReference type="Gene3D" id="3.10.10.10">
    <property type="entry name" value="HIV Type 1 Reverse Transcriptase, subunit A, domain 1"/>
    <property type="match status" value="2"/>
</dbReference>
<dbReference type="CDD" id="cd01647">
    <property type="entry name" value="RT_LTR"/>
    <property type="match status" value="1"/>
</dbReference>
<dbReference type="InterPro" id="IPR000477">
    <property type="entry name" value="RT_dom"/>
</dbReference>
<evidence type="ECO:0000313" key="3">
    <source>
        <dbReference type="Proteomes" id="UP001234989"/>
    </source>
</evidence>
<protein>
    <recommendedName>
        <fullName evidence="1">Reverse transcriptase domain-containing protein</fullName>
    </recommendedName>
</protein>
<name>A0AAF0QNP6_SOLVR</name>
<proteinExistence type="predicted"/>
<evidence type="ECO:0000313" key="2">
    <source>
        <dbReference type="EMBL" id="WMV25805.1"/>
    </source>
</evidence>